<dbReference type="SUPFAM" id="SSF52129">
    <property type="entry name" value="Caspase-like"/>
    <property type="match status" value="1"/>
</dbReference>
<evidence type="ECO:0000259" key="2">
    <source>
        <dbReference type="Pfam" id="PF00656"/>
    </source>
</evidence>
<dbReference type="GO" id="GO:0006508">
    <property type="term" value="P:proteolysis"/>
    <property type="evidence" value="ECO:0007669"/>
    <property type="project" value="InterPro"/>
</dbReference>
<name>Q2W3D6_PARM1</name>
<sequence>MTRPRIAVAAAVALAVLGLSACETRTGKALGSSAQAAGEGKVVESAVSLAVAPLGVAIDAVDLLFNGFKGETATAIRNSLPSDSAVPSPQIAQDTKAPPSIVVEPVGTTTEQVVEIKGAISSQGKITSARINGTDVTVMPDGRFAVRRGVQLGDNVLQLTATDEWGQTSETTISVNRQVAPDQSRLAALVPESLRGAPRPQSIAIIVGIQDYETLPKAEFAENDARRFYDYATNALGVPPDRVKLITGADARLITLRKALHNWSKPLIVRGQTEVFVFFAGHGLASEDGGELYLLPYDGDRTLLAGSSLRRREIVEQVTEAGASSVTLFLDTCYSGSARGGETLLAGARPVTIVPKAEDLPANVTVFSATTRDQVAHSLPAARHGLFSYYLMKGLESGAVDVRNQVTAESLESYLIGAIPAQAARQGGRQMPQMAGPGTSVIAKYSP</sequence>
<evidence type="ECO:0000313" key="3">
    <source>
        <dbReference type="EMBL" id="BAE51639.1"/>
    </source>
</evidence>
<keyword evidence="4" id="KW-1185">Reference proteome</keyword>
<feature type="signal peptide" evidence="1">
    <location>
        <begin position="1"/>
        <end position="21"/>
    </location>
</feature>
<organism evidence="3 4">
    <name type="scientific">Paramagnetospirillum magneticum (strain ATCC 700264 / AMB-1)</name>
    <name type="common">Magnetospirillum magneticum</name>
    <dbReference type="NCBI Taxonomy" id="342108"/>
    <lineage>
        <taxon>Bacteria</taxon>
        <taxon>Pseudomonadati</taxon>
        <taxon>Pseudomonadota</taxon>
        <taxon>Alphaproteobacteria</taxon>
        <taxon>Rhodospirillales</taxon>
        <taxon>Magnetospirillaceae</taxon>
        <taxon>Paramagnetospirillum</taxon>
    </lineage>
</organism>
<protein>
    <submittedName>
        <fullName evidence="3">Uncharacterized protein containing caspase domain</fullName>
    </submittedName>
</protein>
<evidence type="ECO:0000256" key="1">
    <source>
        <dbReference type="SAM" id="SignalP"/>
    </source>
</evidence>
<dbReference type="RefSeq" id="WP_011385212.1">
    <property type="nucleotide sequence ID" value="NC_007626.1"/>
</dbReference>
<dbReference type="KEGG" id="mag:amb2835"/>
<proteinExistence type="predicted"/>
<dbReference type="InterPro" id="IPR013783">
    <property type="entry name" value="Ig-like_fold"/>
</dbReference>
<evidence type="ECO:0000313" key="4">
    <source>
        <dbReference type="Proteomes" id="UP000007058"/>
    </source>
</evidence>
<dbReference type="Gene3D" id="3.40.50.1460">
    <property type="match status" value="1"/>
</dbReference>
<dbReference type="PROSITE" id="PS51257">
    <property type="entry name" value="PROKAR_LIPOPROTEIN"/>
    <property type="match status" value="1"/>
</dbReference>
<dbReference type="Proteomes" id="UP000007058">
    <property type="component" value="Chromosome"/>
</dbReference>
<dbReference type="InterPro" id="IPR011600">
    <property type="entry name" value="Pept_C14_caspase"/>
</dbReference>
<dbReference type="InterPro" id="IPR029030">
    <property type="entry name" value="Caspase-like_dom_sf"/>
</dbReference>
<feature type="domain" description="Peptidase C14 caspase" evidence="2">
    <location>
        <begin position="202"/>
        <end position="434"/>
    </location>
</feature>
<gene>
    <name evidence="3" type="ordered locus">amb2835</name>
</gene>
<dbReference type="AlphaFoldDB" id="Q2W3D6"/>
<keyword evidence="1" id="KW-0732">Signal</keyword>
<reference evidence="3 4" key="1">
    <citation type="journal article" date="2005" name="DNA Res.">
        <title>Complete genome sequence of the facultative anaerobic magnetotactic bacterium Magnetospirillum sp. strain AMB-1.</title>
        <authorList>
            <person name="Matsunaga T."/>
            <person name="Okamura Y."/>
            <person name="Fukuda Y."/>
            <person name="Wahyudi A.T."/>
            <person name="Murase Y."/>
            <person name="Takeyama H."/>
        </authorList>
    </citation>
    <scope>NUCLEOTIDE SEQUENCE [LARGE SCALE GENOMIC DNA]</scope>
    <source>
        <strain evidence="4">ATCC 700264 / AMB-1</strain>
    </source>
</reference>
<feature type="chain" id="PRO_5004218220" evidence="1">
    <location>
        <begin position="22"/>
        <end position="447"/>
    </location>
</feature>
<dbReference type="Pfam" id="PF00656">
    <property type="entry name" value="Peptidase_C14"/>
    <property type="match status" value="1"/>
</dbReference>
<accession>Q2W3D6</accession>
<dbReference type="OrthoDB" id="235631at2"/>
<dbReference type="EMBL" id="AP007255">
    <property type="protein sequence ID" value="BAE51639.1"/>
    <property type="molecule type" value="Genomic_DNA"/>
</dbReference>
<dbReference type="Gene3D" id="2.60.40.10">
    <property type="entry name" value="Immunoglobulins"/>
    <property type="match status" value="1"/>
</dbReference>
<dbReference type="GO" id="GO:0004197">
    <property type="term" value="F:cysteine-type endopeptidase activity"/>
    <property type="evidence" value="ECO:0007669"/>
    <property type="project" value="InterPro"/>
</dbReference>
<dbReference type="HOGENOM" id="CLU_612241_0_0_5"/>